<evidence type="ECO:0000256" key="1">
    <source>
        <dbReference type="SAM" id="MobiDB-lite"/>
    </source>
</evidence>
<feature type="compositionally biased region" description="Low complexity" evidence="1">
    <location>
        <begin position="46"/>
        <end position="58"/>
    </location>
</feature>
<dbReference type="InterPro" id="IPR018247">
    <property type="entry name" value="EF_Hand_1_Ca_BS"/>
</dbReference>
<dbReference type="AlphaFoldDB" id="D3Q1Y5"/>
<evidence type="ECO:0008006" key="4">
    <source>
        <dbReference type="Google" id="ProtNLM"/>
    </source>
</evidence>
<reference evidence="2 3" key="1">
    <citation type="journal article" date="2009" name="Stand. Genomic Sci.">
        <title>Complete genome sequence of Stackebrandtia nassauensis type strain (LLR-40K-21).</title>
        <authorList>
            <person name="Munk C."/>
            <person name="Lapidus A."/>
            <person name="Copeland A."/>
            <person name="Jando M."/>
            <person name="Mayilraj S."/>
            <person name="Glavina Del Rio T."/>
            <person name="Nolan M."/>
            <person name="Chen F."/>
            <person name="Lucas S."/>
            <person name="Tice H."/>
            <person name="Cheng J.F."/>
            <person name="Han C."/>
            <person name="Detter J.C."/>
            <person name="Bruce D."/>
            <person name="Goodwin L."/>
            <person name="Chain P."/>
            <person name="Pitluck S."/>
            <person name="Goker M."/>
            <person name="Ovchinikova G."/>
            <person name="Pati A."/>
            <person name="Ivanova N."/>
            <person name="Mavromatis K."/>
            <person name="Chen A."/>
            <person name="Palaniappan K."/>
            <person name="Land M."/>
            <person name="Hauser L."/>
            <person name="Chang Y.J."/>
            <person name="Jeffries C.D."/>
            <person name="Bristow J."/>
            <person name="Eisen J.A."/>
            <person name="Markowitz V."/>
            <person name="Hugenholtz P."/>
            <person name="Kyrpides N.C."/>
            <person name="Klenk H.P."/>
        </authorList>
    </citation>
    <scope>NUCLEOTIDE SEQUENCE [LARGE SCALE GENOMIC DNA]</scope>
    <source>
        <strain evidence="3">DSM 44728 / CIP 108903 / NRRL B-16338 / NBRC 102104 / LLR-40K-21</strain>
    </source>
</reference>
<feature type="compositionally biased region" description="Basic and acidic residues" evidence="1">
    <location>
        <begin position="140"/>
        <end position="149"/>
    </location>
</feature>
<gene>
    <name evidence="2" type="ordered locus">Snas_2159</name>
</gene>
<dbReference type="eggNOG" id="ENOG502ZHDB">
    <property type="taxonomic scope" value="Bacteria"/>
</dbReference>
<dbReference type="Proteomes" id="UP000000844">
    <property type="component" value="Chromosome"/>
</dbReference>
<organism evidence="2 3">
    <name type="scientific">Stackebrandtia nassauensis (strain DSM 44728 / CIP 108903 / NRRL B-16338 / NBRC 102104 / LLR-40K-21)</name>
    <dbReference type="NCBI Taxonomy" id="446470"/>
    <lineage>
        <taxon>Bacteria</taxon>
        <taxon>Bacillati</taxon>
        <taxon>Actinomycetota</taxon>
        <taxon>Actinomycetes</taxon>
        <taxon>Glycomycetales</taxon>
        <taxon>Glycomycetaceae</taxon>
        <taxon>Stackebrandtia</taxon>
    </lineage>
</organism>
<dbReference type="KEGG" id="sna:Snas_2159"/>
<evidence type="ECO:0000313" key="2">
    <source>
        <dbReference type="EMBL" id="ADD41852.1"/>
    </source>
</evidence>
<sequence>MNPHREENDVVTNITGGNLYSLWKIANVALPRVAAVYSSASGDMNGTQGTSGSFQTGSGDHGPIMSPIYPEFAKLRDEFQHILADTARNLIDSQAAVQRAIEDFTETDSRSGRQLDKILEGKMVGGTQYHDPNDPNMNPPKDENGDHIADPVPVPKQPYDGYTNEGDQKVPDSNGDGKIDQTDIDAHTRKLEQTRDDLNGMKDK</sequence>
<dbReference type="HOGENOM" id="CLU_1342586_0_0_11"/>
<feature type="region of interest" description="Disordered" evidence="1">
    <location>
        <begin position="123"/>
        <end position="204"/>
    </location>
</feature>
<feature type="region of interest" description="Disordered" evidence="1">
    <location>
        <begin position="43"/>
        <end position="63"/>
    </location>
</feature>
<dbReference type="PROSITE" id="PS00018">
    <property type="entry name" value="EF_HAND_1"/>
    <property type="match status" value="1"/>
</dbReference>
<proteinExistence type="predicted"/>
<dbReference type="STRING" id="446470.Snas_2159"/>
<dbReference type="EMBL" id="CP001778">
    <property type="protein sequence ID" value="ADD41852.1"/>
    <property type="molecule type" value="Genomic_DNA"/>
</dbReference>
<evidence type="ECO:0000313" key="3">
    <source>
        <dbReference type="Proteomes" id="UP000000844"/>
    </source>
</evidence>
<feature type="compositionally biased region" description="Basic and acidic residues" evidence="1">
    <location>
        <begin position="166"/>
        <end position="204"/>
    </location>
</feature>
<protein>
    <recommendedName>
        <fullName evidence="4">EF-hand domain-containing protein</fullName>
    </recommendedName>
</protein>
<name>D3Q1Y5_STANL</name>
<accession>D3Q1Y5</accession>
<keyword evidence="3" id="KW-1185">Reference proteome</keyword>